<dbReference type="AlphaFoldDB" id="A0A1G6V072"/>
<feature type="domain" description="DNA mismatch repair proteins mutS family" evidence="5">
    <location>
        <begin position="417"/>
        <end position="606"/>
    </location>
</feature>
<dbReference type="InterPro" id="IPR036187">
    <property type="entry name" value="DNA_mismatch_repair_MutS_sf"/>
</dbReference>
<evidence type="ECO:0000256" key="3">
    <source>
        <dbReference type="ARBA" id="ARBA00023125"/>
    </source>
</evidence>
<dbReference type="STRING" id="2741.SAMN04489866_103187"/>
<dbReference type="GO" id="GO:0005524">
    <property type="term" value="F:ATP binding"/>
    <property type="evidence" value="ECO:0007669"/>
    <property type="project" value="UniProtKB-KW"/>
</dbReference>
<keyword evidence="2" id="KW-0067">ATP-binding</keyword>
<evidence type="ECO:0000256" key="4">
    <source>
        <dbReference type="SAM" id="Phobius"/>
    </source>
</evidence>
<dbReference type="GO" id="GO:0005829">
    <property type="term" value="C:cytosol"/>
    <property type="evidence" value="ECO:0007669"/>
    <property type="project" value="TreeGrafter"/>
</dbReference>
<dbReference type="GO" id="GO:0140664">
    <property type="term" value="F:ATP-dependent DNA damage sensor activity"/>
    <property type="evidence" value="ECO:0007669"/>
    <property type="project" value="InterPro"/>
</dbReference>
<keyword evidence="4" id="KW-1133">Transmembrane helix</keyword>
<dbReference type="InterPro" id="IPR000432">
    <property type="entry name" value="DNA_mismatch_repair_MutS_C"/>
</dbReference>
<dbReference type="GO" id="GO:0006298">
    <property type="term" value="P:mismatch repair"/>
    <property type="evidence" value="ECO:0007669"/>
    <property type="project" value="InterPro"/>
</dbReference>
<organism evidence="6 7">
    <name type="scientific">Peptococcus niger</name>
    <dbReference type="NCBI Taxonomy" id="2741"/>
    <lineage>
        <taxon>Bacteria</taxon>
        <taxon>Bacillati</taxon>
        <taxon>Bacillota</taxon>
        <taxon>Clostridia</taxon>
        <taxon>Eubacteriales</taxon>
        <taxon>Peptococcaceae</taxon>
        <taxon>Peptococcus</taxon>
    </lineage>
</organism>
<dbReference type="Gene3D" id="3.40.50.300">
    <property type="entry name" value="P-loop containing nucleotide triphosphate hydrolases"/>
    <property type="match status" value="1"/>
</dbReference>
<name>A0A1G6V072_PEPNI</name>
<protein>
    <submittedName>
        <fullName evidence="6">MutS domain V</fullName>
    </submittedName>
</protein>
<sequence>MTGKDIQKRQADTEKHRQGLDKTLTRLSQLRLLTAILTVLGLVAYWRRDMISGAALAVVMLVVFVVLVYRFGLIQKEMDGLARISGVLKRYEDRLTDAWQDLPETGEAYRSKDNTLSTDLDLFGKGSLFQYLSVTHSATGNDALARLLTQPDLDRIADRQASVRELLADDDWAIRFEALAYEPKAAKRDREKAAELKLKAYARGEGPETVDQAALIGAGLPIALAVTLGLAVAGLASYMLPVAVFFMQMALAITLAAPINKYKETILVFQTRLEGLNERFQMLLDSPFESAYLTQMKKDLANAPEGIAALNRLVGLWNLRENFLLYFILCGCFAWDFNMIARIDRWRAAYGASFVRWLDWVGEVEALSSLCTVGRLRPGAAQAEILSTEAPSLEMVKATHPLLPPATAVANDYRQSGETTIITGSNMSGKSTFMRTIGLNAVLAYAGGYVCARRFAISPMRIFTSMRVQDDVGEGISTFYGEILRIKAMADYAVKEKPMLVLIDEIFKGTNSADRIIGAEAAIKKLSQPWSMTLVTTHDFELCDLAEDPAVSGRNMHFEEHYEGDTIQFDYTIRPGRCRTTNAKELMRMAGLLDPADVNRGDSDVL</sequence>
<dbReference type="PANTHER" id="PTHR11361:SF99">
    <property type="entry name" value="DNA MISMATCH REPAIR PROTEIN"/>
    <property type="match status" value="1"/>
</dbReference>
<dbReference type="SMART" id="SM00534">
    <property type="entry name" value="MUTSac"/>
    <property type="match status" value="1"/>
</dbReference>
<keyword evidence="3" id="KW-0238">DNA-binding</keyword>
<dbReference type="Gene3D" id="1.10.1420.10">
    <property type="match status" value="1"/>
</dbReference>
<dbReference type="PANTHER" id="PTHR11361">
    <property type="entry name" value="DNA MISMATCH REPAIR PROTEIN MUTS FAMILY MEMBER"/>
    <property type="match status" value="1"/>
</dbReference>
<dbReference type="SUPFAM" id="SSF52540">
    <property type="entry name" value="P-loop containing nucleoside triphosphate hydrolases"/>
    <property type="match status" value="1"/>
</dbReference>
<reference evidence="6 7" key="1">
    <citation type="submission" date="2016-10" db="EMBL/GenBank/DDBJ databases">
        <authorList>
            <person name="de Groot N.N."/>
        </authorList>
    </citation>
    <scope>NUCLEOTIDE SEQUENCE [LARGE SCALE GENOMIC DNA]</scope>
    <source>
        <strain evidence="6 7">DSM 20475</strain>
    </source>
</reference>
<dbReference type="Proteomes" id="UP000198995">
    <property type="component" value="Unassembled WGS sequence"/>
</dbReference>
<evidence type="ECO:0000256" key="1">
    <source>
        <dbReference type="ARBA" id="ARBA00022741"/>
    </source>
</evidence>
<feature type="transmembrane region" description="Helical" evidence="4">
    <location>
        <begin position="238"/>
        <end position="257"/>
    </location>
</feature>
<dbReference type="GO" id="GO:0030983">
    <property type="term" value="F:mismatched DNA binding"/>
    <property type="evidence" value="ECO:0007669"/>
    <property type="project" value="InterPro"/>
</dbReference>
<dbReference type="InterPro" id="IPR027417">
    <property type="entry name" value="P-loop_NTPase"/>
</dbReference>
<dbReference type="SUPFAM" id="SSF48334">
    <property type="entry name" value="DNA repair protein MutS, domain III"/>
    <property type="match status" value="1"/>
</dbReference>
<feature type="transmembrane region" description="Helical" evidence="4">
    <location>
        <begin position="53"/>
        <end position="73"/>
    </location>
</feature>
<feature type="transmembrane region" description="Helical" evidence="4">
    <location>
        <begin position="30"/>
        <end position="47"/>
    </location>
</feature>
<dbReference type="OrthoDB" id="9802448at2"/>
<gene>
    <name evidence="6" type="ORF">SAMN04489866_103187</name>
</gene>
<dbReference type="InterPro" id="IPR045076">
    <property type="entry name" value="MutS"/>
</dbReference>
<keyword evidence="1" id="KW-0547">Nucleotide-binding</keyword>
<keyword evidence="4" id="KW-0812">Transmembrane</keyword>
<dbReference type="RefSeq" id="WP_091791444.1">
    <property type="nucleotide sequence ID" value="NZ_FNAF01000003.1"/>
</dbReference>
<evidence type="ECO:0000313" key="6">
    <source>
        <dbReference type="EMBL" id="SDD46913.1"/>
    </source>
</evidence>
<evidence type="ECO:0000256" key="2">
    <source>
        <dbReference type="ARBA" id="ARBA00022840"/>
    </source>
</evidence>
<keyword evidence="7" id="KW-1185">Reference proteome</keyword>
<keyword evidence="4" id="KW-0472">Membrane</keyword>
<evidence type="ECO:0000259" key="5">
    <source>
        <dbReference type="SMART" id="SM00534"/>
    </source>
</evidence>
<feature type="transmembrane region" description="Helical" evidence="4">
    <location>
        <begin position="323"/>
        <end position="341"/>
    </location>
</feature>
<dbReference type="Pfam" id="PF00488">
    <property type="entry name" value="MutS_V"/>
    <property type="match status" value="1"/>
</dbReference>
<evidence type="ECO:0000313" key="7">
    <source>
        <dbReference type="Proteomes" id="UP000198995"/>
    </source>
</evidence>
<feature type="transmembrane region" description="Helical" evidence="4">
    <location>
        <begin position="213"/>
        <end position="232"/>
    </location>
</feature>
<dbReference type="EMBL" id="FNAF01000003">
    <property type="protein sequence ID" value="SDD46913.1"/>
    <property type="molecule type" value="Genomic_DNA"/>
</dbReference>
<proteinExistence type="predicted"/>
<accession>A0A1G6V072</accession>